<dbReference type="STRING" id="546874.SAMN04488544_1427"/>
<dbReference type="OrthoDB" id="3296851at2"/>
<dbReference type="AlphaFoldDB" id="A0A1H2M5M3"/>
<dbReference type="RefSeq" id="WP_091073840.1">
    <property type="nucleotide sequence ID" value="NZ_LT629799.1"/>
</dbReference>
<name>A0A1H2M5M3_9ACTN</name>
<proteinExistence type="predicted"/>
<dbReference type="EMBL" id="LT629799">
    <property type="protein sequence ID" value="SDU88402.1"/>
    <property type="molecule type" value="Genomic_DNA"/>
</dbReference>
<evidence type="ECO:0000313" key="3">
    <source>
        <dbReference type="Proteomes" id="UP000198825"/>
    </source>
</evidence>
<gene>
    <name evidence="2" type="ORF">SAMN04488544_1427</name>
</gene>
<organism evidence="2 3">
    <name type="scientific">Microlunatus sagamiharensis</name>
    <dbReference type="NCBI Taxonomy" id="546874"/>
    <lineage>
        <taxon>Bacteria</taxon>
        <taxon>Bacillati</taxon>
        <taxon>Actinomycetota</taxon>
        <taxon>Actinomycetes</taxon>
        <taxon>Propionibacteriales</taxon>
        <taxon>Propionibacteriaceae</taxon>
        <taxon>Microlunatus</taxon>
    </lineage>
</organism>
<evidence type="ECO:0000313" key="2">
    <source>
        <dbReference type="EMBL" id="SDU88402.1"/>
    </source>
</evidence>
<feature type="chain" id="PRO_5009280011" description="Ig-like domain (Group 3)" evidence="1">
    <location>
        <begin position="28"/>
        <end position="246"/>
    </location>
</feature>
<feature type="signal peptide" evidence="1">
    <location>
        <begin position="1"/>
        <end position="27"/>
    </location>
</feature>
<protein>
    <recommendedName>
        <fullName evidence="4">Ig-like domain (Group 3)</fullName>
    </recommendedName>
</protein>
<accession>A0A1H2M5M3</accession>
<reference evidence="3" key="1">
    <citation type="submission" date="2016-10" db="EMBL/GenBank/DDBJ databases">
        <authorList>
            <person name="Varghese N."/>
            <person name="Submissions S."/>
        </authorList>
    </citation>
    <scope>NUCLEOTIDE SEQUENCE [LARGE SCALE GENOMIC DNA]</scope>
    <source>
        <strain evidence="3">DSM 21743</strain>
    </source>
</reference>
<evidence type="ECO:0008006" key="4">
    <source>
        <dbReference type="Google" id="ProtNLM"/>
    </source>
</evidence>
<keyword evidence="3" id="KW-1185">Reference proteome</keyword>
<evidence type="ECO:0000256" key="1">
    <source>
        <dbReference type="SAM" id="SignalP"/>
    </source>
</evidence>
<dbReference type="Proteomes" id="UP000198825">
    <property type="component" value="Chromosome I"/>
</dbReference>
<keyword evidence="1" id="KW-0732">Signal</keyword>
<sequence length="246" mass="25993">MLPKTLSVLAATALAGATLAVPSSASATTDRDLRWSVQGSRAVLTSPDYAEIDFAYTCGTAGAPEDVEVGPALFQPVYDTPTGGAFRGQEGFPSFTCDGTPHTQVVVLRAQYGTFENGSGEVGLLFRDPINGTPTFQHVRLEGLADPRAAVAVSINATPEPVKKGRTITVKGTVTRDGKAYAKKKATLWFARDNRDATKVKNVTSSSKGTLRTTVKASRSGTFFWVTGSTSKTQQGTSGVDRVKVK</sequence>